<dbReference type="GO" id="GO:0005739">
    <property type="term" value="C:mitochondrion"/>
    <property type="evidence" value="ECO:0007669"/>
    <property type="project" value="TreeGrafter"/>
</dbReference>
<evidence type="ECO:0000256" key="2">
    <source>
        <dbReference type="ARBA" id="ARBA00022630"/>
    </source>
</evidence>
<dbReference type="EC" id="1.8.3.2" evidence="6"/>
<evidence type="ECO:0000256" key="6">
    <source>
        <dbReference type="RuleBase" id="RU371123"/>
    </source>
</evidence>
<evidence type="ECO:0000256" key="1">
    <source>
        <dbReference type="ARBA" id="ARBA00001974"/>
    </source>
</evidence>
<feature type="domain" description="ERV/ALR sulfhydryl oxidase" evidence="8">
    <location>
        <begin position="57"/>
        <end position="157"/>
    </location>
</feature>
<evidence type="ECO:0000256" key="3">
    <source>
        <dbReference type="ARBA" id="ARBA00022827"/>
    </source>
</evidence>
<dbReference type="STRING" id="6205.A0A0R3XAN5"/>
<dbReference type="PANTHER" id="PTHR12645">
    <property type="entry name" value="ALR/ERV"/>
    <property type="match status" value="1"/>
</dbReference>
<evidence type="ECO:0000256" key="5">
    <source>
        <dbReference type="ARBA" id="ARBA00023157"/>
    </source>
</evidence>
<evidence type="ECO:0000256" key="7">
    <source>
        <dbReference type="SAM" id="MobiDB-lite"/>
    </source>
</evidence>
<feature type="compositionally biased region" description="Basic and acidic residues" evidence="7">
    <location>
        <begin position="1"/>
        <end position="18"/>
    </location>
</feature>
<dbReference type="GO" id="GO:0050660">
    <property type="term" value="F:flavin adenine dinucleotide binding"/>
    <property type="evidence" value="ECO:0007669"/>
    <property type="project" value="TreeGrafter"/>
</dbReference>
<dbReference type="Pfam" id="PF01423">
    <property type="entry name" value="LSM"/>
    <property type="match status" value="1"/>
</dbReference>
<dbReference type="InterPro" id="IPR039799">
    <property type="entry name" value="ALR/ERV"/>
</dbReference>
<dbReference type="Gene3D" id="1.20.120.310">
    <property type="entry name" value="ERV/ALR sulfhydryl oxidase domain"/>
    <property type="match status" value="1"/>
</dbReference>
<keyword evidence="3 6" id="KW-0274">FAD</keyword>
<dbReference type="SMART" id="SM00651">
    <property type="entry name" value="Sm"/>
    <property type="match status" value="1"/>
</dbReference>
<dbReference type="Gene3D" id="2.30.30.100">
    <property type="match status" value="1"/>
</dbReference>
<feature type="region of interest" description="Disordered" evidence="7">
    <location>
        <begin position="1"/>
        <end position="22"/>
    </location>
</feature>
<evidence type="ECO:0000313" key="10">
    <source>
        <dbReference type="Proteomes" id="UP000274429"/>
    </source>
</evidence>
<dbReference type="InterPro" id="IPR036774">
    <property type="entry name" value="ERV/ALR_sulphydryl_oxid_sf"/>
</dbReference>
<dbReference type="EMBL" id="UYWX01021917">
    <property type="protein sequence ID" value="VDM35575.1"/>
    <property type="molecule type" value="Genomic_DNA"/>
</dbReference>
<reference evidence="11" key="1">
    <citation type="submission" date="2017-02" db="UniProtKB">
        <authorList>
            <consortium name="WormBaseParasite"/>
        </authorList>
    </citation>
    <scope>IDENTIFICATION</scope>
</reference>
<dbReference type="SUPFAM" id="SSF69000">
    <property type="entry name" value="FAD-dependent thiol oxidase"/>
    <property type="match status" value="1"/>
</dbReference>
<dbReference type="OrthoDB" id="17199at2759"/>
<evidence type="ECO:0000256" key="4">
    <source>
        <dbReference type="ARBA" id="ARBA00023002"/>
    </source>
</evidence>
<dbReference type="InterPro" id="IPR017905">
    <property type="entry name" value="ERV/ALR_sulphydryl_oxidase"/>
</dbReference>
<comment type="cofactor">
    <cofactor evidence="1 6">
        <name>FAD</name>
        <dbReference type="ChEBI" id="CHEBI:57692"/>
    </cofactor>
</comment>
<name>A0A0R3XAN5_HYDTA</name>
<organism evidence="11">
    <name type="scientific">Hydatigena taeniaeformis</name>
    <name type="common">Feline tapeworm</name>
    <name type="synonym">Taenia taeniaeformis</name>
    <dbReference type="NCBI Taxonomy" id="6205"/>
    <lineage>
        <taxon>Eukaryota</taxon>
        <taxon>Metazoa</taxon>
        <taxon>Spiralia</taxon>
        <taxon>Lophotrochozoa</taxon>
        <taxon>Platyhelminthes</taxon>
        <taxon>Cestoda</taxon>
        <taxon>Eucestoda</taxon>
        <taxon>Cyclophyllidea</taxon>
        <taxon>Taeniidae</taxon>
        <taxon>Hydatigera</taxon>
    </lineage>
</organism>
<comment type="catalytic activity">
    <reaction evidence="6">
        <text>2 R'C(R)SH + O2 = R'C(R)S-S(R)CR' + H2O2</text>
        <dbReference type="Rhea" id="RHEA:17357"/>
        <dbReference type="ChEBI" id="CHEBI:15379"/>
        <dbReference type="ChEBI" id="CHEBI:16240"/>
        <dbReference type="ChEBI" id="CHEBI:16520"/>
        <dbReference type="ChEBI" id="CHEBI:17412"/>
        <dbReference type="EC" id="1.8.3.2"/>
    </reaction>
</comment>
<evidence type="ECO:0000313" key="11">
    <source>
        <dbReference type="WBParaSite" id="TTAC_0001061201-mRNA-1"/>
    </source>
</evidence>
<dbReference type="PROSITE" id="PS51324">
    <property type="entry name" value="ERV_ALR"/>
    <property type="match status" value="1"/>
</dbReference>
<evidence type="ECO:0000313" key="9">
    <source>
        <dbReference type="EMBL" id="VDM35575.1"/>
    </source>
</evidence>
<keyword evidence="4 6" id="KW-0560">Oxidoreductase</keyword>
<dbReference type="SUPFAM" id="SSF50182">
    <property type="entry name" value="Sm-like ribonucleoproteins"/>
    <property type="match status" value="1"/>
</dbReference>
<gene>
    <name evidence="9" type="ORF">TTAC_LOCUS10595</name>
</gene>
<dbReference type="GO" id="GO:0016971">
    <property type="term" value="F:flavin-dependent sulfhydryl oxidase activity"/>
    <property type="evidence" value="ECO:0007669"/>
    <property type="project" value="InterPro"/>
</dbReference>
<keyword evidence="5" id="KW-1015">Disulfide bond</keyword>
<accession>A0A0R3XAN5</accession>
<dbReference type="AlphaFoldDB" id="A0A0R3XAN5"/>
<keyword evidence="2 6" id="KW-0285">Flavoprotein</keyword>
<dbReference type="WBParaSite" id="TTAC_0001061201-mRNA-1">
    <property type="protein sequence ID" value="TTAC_0001061201-mRNA-1"/>
    <property type="gene ID" value="TTAC_0001061201"/>
</dbReference>
<protein>
    <recommendedName>
        <fullName evidence="6">Sulfhydryl oxidase</fullName>
        <ecNumber evidence="6">1.8.3.2</ecNumber>
    </recommendedName>
</protein>
<dbReference type="InterPro" id="IPR010920">
    <property type="entry name" value="LSM_dom_sf"/>
</dbReference>
<feature type="region of interest" description="Disordered" evidence="7">
    <location>
        <begin position="226"/>
        <end position="245"/>
    </location>
</feature>
<evidence type="ECO:0000259" key="8">
    <source>
        <dbReference type="PROSITE" id="PS51324"/>
    </source>
</evidence>
<dbReference type="Pfam" id="PF04777">
    <property type="entry name" value="Evr1_Alr"/>
    <property type="match status" value="1"/>
</dbReference>
<dbReference type="Proteomes" id="UP000274429">
    <property type="component" value="Unassembled WGS sequence"/>
</dbReference>
<keyword evidence="10" id="KW-1185">Reference proteome</keyword>
<dbReference type="InterPro" id="IPR001163">
    <property type="entry name" value="Sm_dom_euk/arc"/>
</dbReference>
<proteinExistence type="predicted"/>
<dbReference type="PANTHER" id="PTHR12645:SF0">
    <property type="entry name" value="FAD-LINKED SULFHYDRYL OXIDASE ALR"/>
    <property type="match status" value="1"/>
</dbReference>
<reference evidence="9 10" key="2">
    <citation type="submission" date="2018-11" db="EMBL/GenBank/DDBJ databases">
        <authorList>
            <consortium name="Pathogen Informatics"/>
        </authorList>
    </citation>
    <scope>NUCLEOTIDE SEQUENCE [LARGE SCALE GENOMIC DNA]</scope>
</reference>
<sequence length="330" mass="37614">MSGSARGDRSTREEEEKNLYNPRSPSFCRACVDLSTYKKIRPESRKASPFFLDPKSCPLDKTSLGRATWSLLHTMAAYYPVTPTKDEMKSMISFINEFANFFPCKYCADDFKKNISIHPPDVRSRETFSGWLCMQHNLVNKKTGKPLFDCSRVMERLEQKMNQTMTAEGALGPMERLMQAMRDSAPVYVVTRGMRDIRAILTGRMVAFDRYWNLILADVTEYKTATHPKLQSNEGPGKRRRRRQRRIEKVAERVAQRSQYMSSDEDEVASSESSLVGFGSGGWTASMQYDDPTGFNPPLEPVCNWYGQLFIRGANVVFVRILPVTTEAGD</sequence>